<evidence type="ECO:0000256" key="1">
    <source>
        <dbReference type="SAM" id="MobiDB-lite"/>
    </source>
</evidence>
<accession>A0ABY7PVE9</accession>
<protein>
    <submittedName>
        <fullName evidence="2">Uncharacterized protein</fullName>
    </submittedName>
</protein>
<dbReference type="RefSeq" id="WP_270139588.1">
    <property type="nucleotide sequence ID" value="NZ_CP115450.1"/>
</dbReference>
<dbReference type="EMBL" id="CP115450">
    <property type="protein sequence ID" value="WBP84402.1"/>
    <property type="molecule type" value="Genomic_DNA"/>
</dbReference>
<evidence type="ECO:0000313" key="2">
    <source>
        <dbReference type="EMBL" id="WBP84402.1"/>
    </source>
</evidence>
<name>A0ABY7PVE9_9ACTN</name>
<keyword evidence="3" id="KW-1185">Reference proteome</keyword>
<proteinExistence type="predicted"/>
<evidence type="ECO:0000313" key="3">
    <source>
        <dbReference type="Proteomes" id="UP001212821"/>
    </source>
</evidence>
<sequence length="117" mass="12863">MTATTGAPDPLAAAEERWQRIEEQLAAVGHRMRTDGDAAIASLDVCLARLEAMRETLRTSFAQVEQDIAGHQNRRMPRDRHADDSVRGSPRQAEGILLALQYRGLAAESNRSPARSV</sequence>
<organism evidence="2 3">
    <name type="scientific">Kitasatospora cathayae</name>
    <dbReference type="NCBI Taxonomy" id="3004092"/>
    <lineage>
        <taxon>Bacteria</taxon>
        <taxon>Bacillati</taxon>
        <taxon>Actinomycetota</taxon>
        <taxon>Actinomycetes</taxon>
        <taxon>Kitasatosporales</taxon>
        <taxon>Streptomycetaceae</taxon>
        <taxon>Kitasatospora</taxon>
    </lineage>
</organism>
<reference evidence="3" key="1">
    <citation type="submission" date="2022-12" db="EMBL/GenBank/DDBJ databases">
        <authorList>
            <person name="Mo P."/>
        </authorList>
    </citation>
    <scope>NUCLEOTIDE SEQUENCE [LARGE SCALE GENOMIC DNA]</scope>
    <source>
        <strain evidence="3">HUAS 3-15</strain>
    </source>
</reference>
<feature type="region of interest" description="Disordered" evidence="1">
    <location>
        <begin position="65"/>
        <end position="91"/>
    </location>
</feature>
<gene>
    <name evidence="2" type="ORF">O1G21_00065</name>
</gene>
<dbReference type="Proteomes" id="UP001212821">
    <property type="component" value="Chromosome"/>
</dbReference>